<protein>
    <submittedName>
        <fullName evidence="1">Uncharacterized protein</fullName>
    </submittedName>
</protein>
<evidence type="ECO:0000313" key="2">
    <source>
        <dbReference type="Proteomes" id="UP001235547"/>
    </source>
</evidence>
<name>A0ABY8CYF2_9HYPH</name>
<accession>A0ABY8CYF2</accession>
<keyword evidence="2" id="KW-1185">Reference proteome</keyword>
<gene>
    <name evidence="1" type="ORF">PYH38_002406</name>
</gene>
<dbReference type="RefSeq" id="WP_280734453.1">
    <property type="nucleotide sequence ID" value="NZ_CP120368.1"/>
</dbReference>
<evidence type="ECO:0000313" key="1">
    <source>
        <dbReference type="EMBL" id="WEX83619.1"/>
    </source>
</evidence>
<reference evidence="1 2" key="1">
    <citation type="submission" date="2023-03" db="EMBL/GenBank/DDBJ databases">
        <authorList>
            <person name="Kaur S."/>
            <person name="Espinosa-Saiz D."/>
            <person name="Velazquez E."/>
            <person name="Menendez E."/>
            <person name="diCenzo G.C."/>
        </authorList>
    </citation>
    <scope>NUCLEOTIDE SEQUENCE [LARGE SCALE GENOMIC DNA]</scope>
    <source>
        <strain evidence="1 2">LMG 27395</strain>
    </source>
</reference>
<dbReference type="Proteomes" id="UP001235547">
    <property type="component" value="Chromosome 1"/>
</dbReference>
<sequence length="169" mass="18911">MALEKREAEQILEPLDLHADGRLRTSDGIGCMREIAGIGHRQEGPQQVAVEWKRHRVTIRKSNDSYVCNSFAACQRMLEDWPRCASLPRSSAMIVLFATGFAIADGASLLQSRLAPWRLSLAIREQSAALLRRGDPRLLADAGLTDIVEPLGCERLRMTAAVYRSHWML</sequence>
<proteinExistence type="predicted"/>
<organism evidence="1 2">
    <name type="scientific">Sinorhizobium numidicum</name>
    <dbReference type="NCBI Taxonomy" id="680248"/>
    <lineage>
        <taxon>Bacteria</taxon>
        <taxon>Pseudomonadati</taxon>
        <taxon>Pseudomonadota</taxon>
        <taxon>Alphaproteobacteria</taxon>
        <taxon>Hyphomicrobiales</taxon>
        <taxon>Rhizobiaceae</taxon>
        <taxon>Sinorhizobium/Ensifer group</taxon>
        <taxon>Sinorhizobium</taxon>
    </lineage>
</organism>
<dbReference type="EMBL" id="CP120371">
    <property type="protein sequence ID" value="WEX83619.1"/>
    <property type="molecule type" value="Genomic_DNA"/>
</dbReference>